<name>A0A7C3SK06_9BACT</name>
<dbReference type="Gene3D" id="1.10.15.40">
    <property type="entry name" value="Electron transport complex subunit B, putative Fe-S cluster"/>
    <property type="match status" value="1"/>
</dbReference>
<protein>
    <recommendedName>
        <fullName evidence="5">4Fe-4S domain-containing protein</fullName>
    </recommendedName>
</protein>
<feature type="domain" description="4Fe-4S" evidence="5">
    <location>
        <begin position="745"/>
        <end position="805"/>
    </location>
</feature>
<keyword evidence="3" id="KW-0408">Iron</keyword>
<sequence length="1617" mass="184586">MTRANTGIKPASLEELRHRLYKAVRATLLESPEPKARFARLTQWVQEMVAEGPRAVTFPEELSEAQSKALQAGWQRAVNRARHLAGKNFAWQTADFDLAQELTGAVAEVVRNDLLALAWEKGALQKQPPINAALRSALLRHCMRRSWCGDATQPESFRMTGWLEEVAFLPRRLTEIGTWARFFHTIAEIHRKGQKAPEARKQALDQLLARVGQGGSLSFIPEVVLYLDEEINCQEKGETFPGPLPPPLEPDVFFRGPDQNLTLRLIREALEFLRARGQKPEMQKRLDWLREHREFLDLRDLMYIFLKSLQESEAPQDTGQVLNHLQHLGFPILYQDFRDEYRTWLAPLPEAVQAGETALRLPLDPASLSGDADIDLDSQEQRETGRRQALQSFRQAALAFIEGKNHPLPKSELVRPAAAFAVTWIAAEKLAQGEPSDLAGLAEEAARLLPPPLLRLIRPRKGYELKHKSELQRFIEAEAEMFTEALASWRHAGRIASLHDDRLLFRLACARALQKKVAGLGGLTEEAVLRLKMADISVFLEELTKRLKVDPAPAGAPWWCEFQGWLKEKLKWPEVLAAGREWGDDELLWCQAAENMFQDLVRQAYRLAVAFSRRHRGLPPLTGERALVPWLAAWLTPLCSSLKEQVNRQLLHTLRDRARQSLWETYPLRVESREELDSLIKYFLARELMGRDLETCSRTLPLSQLMDTVSQKLSRVEIPPEIMPPGGLAAAIQEVLRPRAPEDASELRRLEEAVLALLPRSDCGSCGAPGCLAFARLLVRGQAVPGQCLQGSESVKHQLEELLAQSPAAASEAEPYLLTEEDCERLGPLLDAYAMALRDRVARELSGPQAQKLFPLKLDEVSILQVAKSPDAADFHHYLEDFLGPEAAQALSNRDRAWLVQYGENRLAAEVKALEERFSWLSQETRSGLSVYALTPLDPVYQARQAYASCFFLSDLSAGDQELIRELRLRQYLEEFRAEWERALPEHWRAGYRIEDWDDFAHLMAKSYWHQERTPAVGRVIRSLPREVLHSRETEELAGSFLEKLVRQEVNSLEYCRQRLENLLQHRALTSLGDLKILVQGLAVQSFQKAEKAEPGLDRSEETLINRRVGHVFRVLNQANLRISGDLRIFGEELPFRVRELLAENPHLPASEVTRLETAREGLSWRELHAWQADLLKALTQAAVEQLFRESQEVERLRRGNVPLVTGRLLRQTVRHLFWSGHRRIPDLLESLEALLTQCPDGRKWLLHLALQDYLWQLLDRGDFLKTEAGASPLTKILNQSLRAQYAHDVQKLKAYMYLLARLEGDLDRLTALLREIRETSDIIEATWLAFTEEQAALATIPVSAPGGPIPLLASALEDRERFNRYLYEGLPRGEPREYRQAYWELITILQFYVVTAAPGETPEDMFRRFEADRYDLDGLSPEAMRHALAHQAQHRERLLPRKINICTEVLAHRLAKTDPRLAQTVAAFLQQKGDLLKEEGLAAELAKARIAAARGVELARIRNELYTQIADLLTEERTESFARRIGQIIDRLEEERRDTLAALRRGELNRLTAFYIFRQYQKDVERVPPADLHRFLRRYQPEILEELRTRLAPQVRAAVDQELDRITASYRAALEG</sequence>
<gene>
    <name evidence="6" type="ORF">ENV62_10370</name>
</gene>
<dbReference type="EMBL" id="DTHB01000060">
    <property type="protein sequence ID" value="HGB15622.1"/>
    <property type="molecule type" value="Genomic_DNA"/>
</dbReference>
<evidence type="ECO:0000256" key="3">
    <source>
        <dbReference type="ARBA" id="ARBA00023004"/>
    </source>
</evidence>
<organism evidence="6">
    <name type="scientific">Desulfobacca acetoxidans</name>
    <dbReference type="NCBI Taxonomy" id="60893"/>
    <lineage>
        <taxon>Bacteria</taxon>
        <taxon>Pseudomonadati</taxon>
        <taxon>Thermodesulfobacteriota</taxon>
        <taxon>Desulfobaccia</taxon>
        <taxon>Desulfobaccales</taxon>
        <taxon>Desulfobaccaceae</taxon>
        <taxon>Desulfobacca</taxon>
    </lineage>
</organism>
<dbReference type="Pfam" id="PF04060">
    <property type="entry name" value="FeS"/>
    <property type="match status" value="1"/>
</dbReference>
<evidence type="ECO:0000313" key="6">
    <source>
        <dbReference type="EMBL" id="HGB15622.1"/>
    </source>
</evidence>
<keyword evidence="2" id="KW-0479">Metal-binding</keyword>
<accession>A0A7C3SK06</accession>
<comment type="caution">
    <text evidence="6">The sequence shown here is derived from an EMBL/GenBank/DDBJ whole genome shotgun (WGS) entry which is preliminary data.</text>
</comment>
<keyword evidence="4" id="KW-0411">Iron-sulfur</keyword>
<dbReference type="GO" id="GO:0046872">
    <property type="term" value="F:metal ion binding"/>
    <property type="evidence" value="ECO:0007669"/>
    <property type="project" value="UniProtKB-KW"/>
</dbReference>
<evidence type="ECO:0000259" key="5">
    <source>
        <dbReference type="PROSITE" id="PS51656"/>
    </source>
</evidence>
<reference evidence="6" key="1">
    <citation type="journal article" date="2020" name="mSystems">
        <title>Genome- and Community-Level Interaction Insights into Carbon Utilization and Element Cycling Functions of Hydrothermarchaeota in Hydrothermal Sediment.</title>
        <authorList>
            <person name="Zhou Z."/>
            <person name="Liu Y."/>
            <person name="Xu W."/>
            <person name="Pan J."/>
            <person name="Luo Z.H."/>
            <person name="Li M."/>
        </authorList>
    </citation>
    <scope>NUCLEOTIDE SEQUENCE [LARGE SCALE GENOMIC DNA]</scope>
    <source>
        <strain evidence="6">SpSt-776</strain>
    </source>
</reference>
<evidence type="ECO:0000256" key="1">
    <source>
        <dbReference type="ARBA" id="ARBA00022485"/>
    </source>
</evidence>
<dbReference type="InterPro" id="IPR007202">
    <property type="entry name" value="4Fe-4S_dom"/>
</dbReference>
<evidence type="ECO:0000256" key="4">
    <source>
        <dbReference type="ARBA" id="ARBA00023014"/>
    </source>
</evidence>
<dbReference type="PROSITE" id="PS51656">
    <property type="entry name" value="4FE4S"/>
    <property type="match status" value="1"/>
</dbReference>
<keyword evidence="1" id="KW-0004">4Fe-4S</keyword>
<proteinExistence type="predicted"/>
<evidence type="ECO:0000256" key="2">
    <source>
        <dbReference type="ARBA" id="ARBA00022723"/>
    </source>
</evidence>
<dbReference type="GO" id="GO:0051539">
    <property type="term" value="F:4 iron, 4 sulfur cluster binding"/>
    <property type="evidence" value="ECO:0007669"/>
    <property type="project" value="UniProtKB-KW"/>
</dbReference>